<keyword evidence="5" id="KW-1133">Transmembrane helix</keyword>
<dbReference type="GO" id="GO:0006596">
    <property type="term" value="P:polyamine biosynthetic process"/>
    <property type="evidence" value="ECO:0007669"/>
    <property type="project" value="UniProtKB-UniRule"/>
</dbReference>
<dbReference type="PROSITE" id="PS51006">
    <property type="entry name" value="PABS_2"/>
    <property type="match status" value="1"/>
</dbReference>
<comment type="similarity">
    <text evidence="1">Belongs to the spermidine/spermine synthase family.</text>
</comment>
<keyword evidence="2 4" id="KW-0808">Transferase</keyword>
<dbReference type="GeneID" id="71763223"/>
<feature type="active site" description="Proton acceptor" evidence="4">
    <location>
        <position position="370"/>
    </location>
</feature>
<dbReference type="RefSeq" id="WP_244705991.1">
    <property type="nucleotide sequence ID" value="NZ_BAAADN010000001.1"/>
</dbReference>
<dbReference type="KEGG" id="hdo:MUK72_15205"/>
<dbReference type="InterPro" id="IPR030374">
    <property type="entry name" value="PABS"/>
</dbReference>
<sequence length="545" mass="59712">MVPEFSINTDDVLPFNWRAETAVFASGVTSMGLEVLAGRVIAPVFGNSVYTWGGVLGVFMIALGVGYWLGGKRAHEHASKIALTKILTYSVITIGVMSAVYEQVVQVSALLPIPAIYAPIIPLTILFGPPTFLLGFISPYAAELSEARSTGEASGRVYSLGTVGSIFGAFLTTYGLVPYLSVLWIQILFAGSLVVVALAISYPPSVRSLARVGLAVVIVIFAAGFTPATATSGNTVYETETPYQHLRIADDDGVRTMYLNDHPQSAMYLDNRSGYVWDYESYAHLSHLYRQADSVDRVLVIGGAGFSIPKRFLAEYPNVTVDVVELDPEVVNAAKTHFNVTNSPRLNIYTQDGRRYLRNTNHTYDAIVLDAYQKNNVPFHLTTVGFMQLVSERLDERGVFIQNIISATEGPRSKFMRSEFKTVQRVFPSAEIYPTRTTPRAVQNVMVAATKGPDMTQAELQHRSQQRSIGIDLSQEVQQYRGPGTVTTTDVPVLRDGDAPVDRLTGPLYDQPYVVQQTNASRNRQSPAQIQTINAAASNPIPLKN</sequence>
<dbReference type="CDD" id="cd02440">
    <property type="entry name" value="AdoMet_MTases"/>
    <property type="match status" value="1"/>
</dbReference>
<reference evidence="7" key="3">
    <citation type="submission" date="2023-12" db="EMBL/GenBank/DDBJ databases">
        <authorList>
            <person name="Sun Q."/>
            <person name="Inoue M."/>
        </authorList>
    </citation>
    <scope>NUCLEOTIDE SEQUENCE</scope>
    <source>
        <strain evidence="7">JCM 12289</strain>
    </source>
</reference>
<dbReference type="Proteomes" id="UP001500962">
    <property type="component" value="Unassembled WGS sequence"/>
</dbReference>
<evidence type="ECO:0000256" key="3">
    <source>
        <dbReference type="ARBA" id="ARBA00023115"/>
    </source>
</evidence>
<feature type="domain" description="PABS" evidence="6">
    <location>
        <begin position="218"/>
        <end position="454"/>
    </location>
</feature>
<feature type="transmembrane region" description="Helical" evidence="5">
    <location>
        <begin position="116"/>
        <end position="137"/>
    </location>
</feature>
<evidence type="ECO:0000256" key="4">
    <source>
        <dbReference type="PROSITE-ProRule" id="PRU00354"/>
    </source>
</evidence>
<feature type="transmembrane region" description="Helical" evidence="5">
    <location>
        <begin position="183"/>
        <end position="202"/>
    </location>
</feature>
<evidence type="ECO:0000256" key="5">
    <source>
        <dbReference type="SAM" id="Phobius"/>
    </source>
</evidence>
<feature type="transmembrane region" description="Helical" evidence="5">
    <location>
        <begin position="49"/>
        <end position="70"/>
    </location>
</feature>
<dbReference type="InterPro" id="IPR029063">
    <property type="entry name" value="SAM-dependent_MTases_sf"/>
</dbReference>
<dbReference type="SUPFAM" id="SSF53335">
    <property type="entry name" value="S-adenosyl-L-methionine-dependent methyltransferases"/>
    <property type="match status" value="1"/>
</dbReference>
<geneLocation type="plasmid" evidence="8 9">
    <name>unnamed1</name>
</geneLocation>
<evidence type="ECO:0000313" key="7">
    <source>
        <dbReference type="EMBL" id="GAA0448869.1"/>
    </source>
</evidence>
<dbReference type="Proteomes" id="UP000830542">
    <property type="component" value="Plasmid unnamed1"/>
</dbReference>
<keyword evidence="3 4" id="KW-0620">Polyamine biosynthesis</keyword>
<dbReference type="NCBIfam" id="NF037959">
    <property type="entry name" value="MFS_SpdSyn"/>
    <property type="match status" value="1"/>
</dbReference>
<dbReference type="EMBL" id="BAAADN010000001">
    <property type="protein sequence ID" value="GAA0448869.1"/>
    <property type="molecule type" value="Genomic_DNA"/>
</dbReference>
<feature type="transmembrane region" description="Helical" evidence="5">
    <location>
        <begin position="209"/>
        <end position="228"/>
    </location>
</feature>
<gene>
    <name evidence="7" type="ORF">GCM10008985_00220</name>
    <name evidence="8" type="ORF">MUK72_15205</name>
</gene>
<keyword evidence="5" id="KW-0472">Membrane</keyword>
<feature type="transmembrane region" description="Helical" evidence="5">
    <location>
        <begin position="82"/>
        <end position="101"/>
    </location>
</feature>
<evidence type="ECO:0000313" key="9">
    <source>
        <dbReference type="Proteomes" id="UP000830542"/>
    </source>
</evidence>
<evidence type="ECO:0000313" key="8">
    <source>
        <dbReference type="EMBL" id="UOO96867.1"/>
    </source>
</evidence>
<dbReference type="GO" id="GO:0010487">
    <property type="term" value="F:thermospermine synthase activity"/>
    <property type="evidence" value="ECO:0007669"/>
    <property type="project" value="TreeGrafter"/>
</dbReference>
<dbReference type="EMBL" id="CP095006">
    <property type="protein sequence ID" value="UOO96867.1"/>
    <property type="molecule type" value="Genomic_DNA"/>
</dbReference>
<organism evidence="7 10">
    <name type="scientific">Halococcus dombrowskii</name>
    <dbReference type="NCBI Taxonomy" id="179637"/>
    <lineage>
        <taxon>Archaea</taxon>
        <taxon>Methanobacteriati</taxon>
        <taxon>Methanobacteriota</taxon>
        <taxon>Stenosarchaea group</taxon>
        <taxon>Halobacteria</taxon>
        <taxon>Halobacteriales</taxon>
        <taxon>Halococcaceae</taxon>
        <taxon>Halococcus</taxon>
    </lineage>
</organism>
<keyword evidence="8" id="KW-0614">Plasmid</keyword>
<accession>A0AAV3SC69</accession>
<evidence type="ECO:0000313" key="10">
    <source>
        <dbReference type="Proteomes" id="UP001500962"/>
    </source>
</evidence>
<dbReference type="Gene3D" id="3.40.50.150">
    <property type="entry name" value="Vaccinia Virus protein VP39"/>
    <property type="match status" value="1"/>
</dbReference>
<feature type="transmembrane region" description="Helical" evidence="5">
    <location>
        <begin position="157"/>
        <end position="177"/>
    </location>
</feature>
<reference evidence="7" key="1">
    <citation type="journal article" date="2014" name="Int. J. Syst. Evol. Microbiol.">
        <title>Complete genome sequence of Corynebacterium casei LMG S-19264T (=DSM 44701T), isolated from a smear-ripened cheese.</title>
        <authorList>
            <consortium name="US DOE Joint Genome Institute (JGI-PGF)"/>
            <person name="Walter F."/>
            <person name="Albersmeier A."/>
            <person name="Kalinowski J."/>
            <person name="Ruckert C."/>
        </authorList>
    </citation>
    <scope>NUCLEOTIDE SEQUENCE</scope>
    <source>
        <strain evidence="7">JCM 12289</strain>
    </source>
</reference>
<reference evidence="8" key="2">
    <citation type="submission" date="2022-04" db="EMBL/GenBank/DDBJ databases">
        <title>Sequencing and genomic assembly of Halococcus dombrowskii.</title>
        <authorList>
            <person name="Lim S.W."/>
            <person name="MacLea K.S."/>
        </authorList>
    </citation>
    <scope>NUCLEOTIDE SEQUENCE</scope>
    <source>
        <strain evidence="8">H4</strain>
        <plasmid evidence="8">unnamed1</plasmid>
    </source>
</reference>
<dbReference type="AlphaFoldDB" id="A0AAV3SC69"/>
<dbReference type="PANTHER" id="PTHR43317:SF1">
    <property type="entry name" value="THERMOSPERMINE SYNTHASE ACAULIS5"/>
    <property type="match status" value="1"/>
</dbReference>
<dbReference type="PANTHER" id="PTHR43317">
    <property type="entry name" value="THERMOSPERMINE SYNTHASE ACAULIS5"/>
    <property type="match status" value="1"/>
</dbReference>
<name>A0AAV3SC69_HALDO</name>
<evidence type="ECO:0000256" key="2">
    <source>
        <dbReference type="ARBA" id="ARBA00022679"/>
    </source>
</evidence>
<evidence type="ECO:0000259" key="6">
    <source>
        <dbReference type="PROSITE" id="PS51006"/>
    </source>
</evidence>
<proteinExistence type="inferred from homology"/>
<protein>
    <submittedName>
        <fullName evidence="7">Fused MFS/spermidine synthase</fullName>
    </submittedName>
</protein>
<dbReference type="Pfam" id="PF01564">
    <property type="entry name" value="Spermine_synth"/>
    <property type="match status" value="1"/>
</dbReference>
<keyword evidence="9" id="KW-1185">Reference proteome</keyword>
<evidence type="ECO:0000256" key="1">
    <source>
        <dbReference type="ARBA" id="ARBA00007867"/>
    </source>
</evidence>
<keyword evidence="5" id="KW-0812">Transmembrane</keyword>